<gene>
    <name evidence="3" type="ORF">J4Q44_G00126590</name>
</gene>
<dbReference type="PANTHER" id="PTHR44321:SF1">
    <property type="entry name" value="TRANSDUCIN BETA-LIKE PROTEIN 2"/>
    <property type="match status" value="1"/>
</dbReference>
<dbReference type="Proteomes" id="UP001356427">
    <property type="component" value="Unassembled WGS sequence"/>
</dbReference>
<feature type="compositionally biased region" description="Basic residues" evidence="1">
    <location>
        <begin position="53"/>
        <end position="64"/>
    </location>
</feature>
<dbReference type="GO" id="GO:0005783">
    <property type="term" value="C:endoplasmic reticulum"/>
    <property type="evidence" value="ECO:0007669"/>
    <property type="project" value="TreeGrafter"/>
</dbReference>
<dbReference type="EMBL" id="JAGTTL010000010">
    <property type="protein sequence ID" value="KAK6317259.1"/>
    <property type="molecule type" value="Genomic_DNA"/>
</dbReference>
<reference evidence="3 4" key="1">
    <citation type="submission" date="2021-04" db="EMBL/GenBank/DDBJ databases">
        <authorList>
            <person name="De Guttry C."/>
            <person name="Zahm M."/>
            <person name="Klopp C."/>
            <person name="Cabau C."/>
            <person name="Louis A."/>
            <person name="Berthelot C."/>
            <person name="Parey E."/>
            <person name="Roest Crollius H."/>
            <person name="Montfort J."/>
            <person name="Robinson-Rechavi M."/>
            <person name="Bucao C."/>
            <person name="Bouchez O."/>
            <person name="Gislard M."/>
            <person name="Lluch J."/>
            <person name="Milhes M."/>
            <person name="Lampietro C."/>
            <person name="Lopez Roques C."/>
            <person name="Donnadieu C."/>
            <person name="Braasch I."/>
            <person name="Desvignes T."/>
            <person name="Postlethwait J."/>
            <person name="Bobe J."/>
            <person name="Wedekind C."/>
            <person name="Guiguen Y."/>
        </authorList>
    </citation>
    <scope>NUCLEOTIDE SEQUENCE [LARGE SCALE GENOMIC DNA]</scope>
    <source>
        <strain evidence="3">Cs_M1</strain>
        <tissue evidence="3">Blood</tissue>
    </source>
</reference>
<protein>
    <submittedName>
        <fullName evidence="3">Uncharacterized protein</fullName>
    </submittedName>
</protein>
<dbReference type="AlphaFoldDB" id="A0AAN8LXA0"/>
<keyword evidence="2" id="KW-0472">Membrane</keyword>
<evidence type="ECO:0000256" key="2">
    <source>
        <dbReference type="SAM" id="Phobius"/>
    </source>
</evidence>
<proteinExistence type="predicted"/>
<dbReference type="PANTHER" id="PTHR44321">
    <property type="entry name" value="TRANSDUCIN BETA-LIKE PROTEIN 2"/>
    <property type="match status" value="1"/>
</dbReference>
<accession>A0AAN8LXA0</accession>
<keyword evidence="2" id="KW-1133">Transmembrane helix</keyword>
<feature type="region of interest" description="Disordered" evidence="1">
    <location>
        <begin position="34"/>
        <end position="72"/>
    </location>
</feature>
<dbReference type="GO" id="GO:0030968">
    <property type="term" value="P:endoplasmic reticulum unfolded protein response"/>
    <property type="evidence" value="ECO:0007669"/>
    <property type="project" value="TreeGrafter"/>
</dbReference>
<evidence type="ECO:0000256" key="1">
    <source>
        <dbReference type="SAM" id="MobiDB-lite"/>
    </source>
</evidence>
<keyword evidence="4" id="KW-1185">Reference proteome</keyword>
<evidence type="ECO:0000313" key="3">
    <source>
        <dbReference type="EMBL" id="KAK6317259.1"/>
    </source>
</evidence>
<feature type="transmembrane region" description="Helical" evidence="2">
    <location>
        <begin position="6"/>
        <end position="25"/>
    </location>
</feature>
<evidence type="ECO:0000313" key="4">
    <source>
        <dbReference type="Proteomes" id="UP001356427"/>
    </source>
</evidence>
<sequence length="103" mass="11398">MEFAALIALTVLIGMLIILVAIAVGKQKGEISEQLEQKEEDSVVEESAVKASTAKKQKQQRPRKEKAQQQTFSHPLLASSLKVGHASHTVNPILRHIKDDLLY</sequence>
<keyword evidence="2" id="KW-0812">Transmembrane</keyword>
<name>A0AAN8LXA0_9TELE</name>
<organism evidence="3 4">
    <name type="scientific">Coregonus suidteri</name>
    <dbReference type="NCBI Taxonomy" id="861788"/>
    <lineage>
        <taxon>Eukaryota</taxon>
        <taxon>Metazoa</taxon>
        <taxon>Chordata</taxon>
        <taxon>Craniata</taxon>
        <taxon>Vertebrata</taxon>
        <taxon>Euteleostomi</taxon>
        <taxon>Actinopterygii</taxon>
        <taxon>Neopterygii</taxon>
        <taxon>Teleostei</taxon>
        <taxon>Protacanthopterygii</taxon>
        <taxon>Salmoniformes</taxon>
        <taxon>Salmonidae</taxon>
        <taxon>Coregoninae</taxon>
        <taxon>Coregonus</taxon>
    </lineage>
</organism>
<dbReference type="InterPro" id="IPR042410">
    <property type="entry name" value="WBSCR13"/>
</dbReference>
<comment type="caution">
    <text evidence="3">The sequence shown here is derived from an EMBL/GenBank/DDBJ whole genome shotgun (WGS) entry which is preliminary data.</text>
</comment>